<gene>
    <name evidence="2" type="ORF">RE431_06405</name>
</gene>
<dbReference type="Proteomes" id="UP001257234">
    <property type="component" value="Unassembled WGS sequence"/>
</dbReference>
<organism evidence="2 3">
    <name type="scientific">Christiangramia sediminicola</name>
    <dbReference type="NCBI Taxonomy" id="3073267"/>
    <lineage>
        <taxon>Bacteria</taxon>
        <taxon>Pseudomonadati</taxon>
        <taxon>Bacteroidota</taxon>
        <taxon>Flavobacteriia</taxon>
        <taxon>Flavobacteriales</taxon>
        <taxon>Flavobacteriaceae</taxon>
        <taxon>Christiangramia</taxon>
    </lineage>
</organism>
<comment type="caution">
    <text evidence="2">The sequence shown here is derived from an EMBL/GenBank/DDBJ whole genome shotgun (WGS) entry which is preliminary data.</text>
</comment>
<protein>
    <submittedName>
        <fullName evidence="2">Uncharacterized protein</fullName>
    </submittedName>
</protein>
<dbReference type="EMBL" id="JAVJIU010000002">
    <property type="protein sequence ID" value="MDR5590263.1"/>
    <property type="molecule type" value="Genomic_DNA"/>
</dbReference>
<evidence type="ECO:0000313" key="2">
    <source>
        <dbReference type="EMBL" id="MDR5590263.1"/>
    </source>
</evidence>
<accession>A0ABU1EPX2</accession>
<keyword evidence="3" id="KW-1185">Reference proteome</keyword>
<evidence type="ECO:0000256" key="1">
    <source>
        <dbReference type="SAM" id="Coils"/>
    </source>
</evidence>
<keyword evidence="1" id="KW-0175">Coiled coil</keyword>
<proteinExistence type="predicted"/>
<sequence>MNIIIRDLSDDQKEALEKAKSSLNEKTNSKAVLKMLENYENDQLALKKAIQRFVNAERELRMYKETIKQIQWNIQSGLPEKEDDSEFY</sequence>
<evidence type="ECO:0000313" key="3">
    <source>
        <dbReference type="Proteomes" id="UP001257234"/>
    </source>
</evidence>
<name>A0ABU1EPX2_9FLAO</name>
<dbReference type="RefSeq" id="WP_309561136.1">
    <property type="nucleotide sequence ID" value="NZ_JAVJIU010000002.1"/>
</dbReference>
<reference evidence="3" key="1">
    <citation type="submission" date="2023-07" db="EMBL/GenBank/DDBJ databases">
        <title>Christiangramia sp. SM2212., a novel bacterium of the family Flavobacteriaceae isolated from the sea sediment.</title>
        <authorList>
            <person name="Wang J."/>
            <person name="Zhang X."/>
        </authorList>
    </citation>
    <scope>NUCLEOTIDE SEQUENCE [LARGE SCALE GENOMIC DNA]</scope>
    <source>
        <strain evidence="3">SM2212</strain>
    </source>
</reference>
<feature type="coiled-coil region" evidence="1">
    <location>
        <begin position="6"/>
        <end position="73"/>
    </location>
</feature>